<organism evidence="1 2">
    <name type="scientific">Gryllotalpicola reticulitermitis</name>
    <dbReference type="NCBI Taxonomy" id="1184153"/>
    <lineage>
        <taxon>Bacteria</taxon>
        <taxon>Bacillati</taxon>
        <taxon>Actinomycetota</taxon>
        <taxon>Actinomycetes</taxon>
        <taxon>Micrococcales</taxon>
        <taxon>Microbacteriaceae</taxon>
        <taxon>Gryllotalpicola</taxon>
    </lineage>
</organism>
<evidence type="ECO:0000313" key="2">
    <source>
        <dbReference type="Proteomes" id="UP001595900"/>
    </source>
</evidence>
<dbReference type="RefSeq" id="WP_390227494.1">
    <property type="nucleotide sequence ID" value="NZ_JBHSCN010000003.1"/>
</dbReference>
<dbReference type="EMBL" id="JBHSCN010000003">
    <property type="protein sequence ID" value="MFC4242625.1"/>
    <property type="molecule type" value="Genomic_DNA"/>
</dbReference>
<evidence type="ECO:0000313" key="1">
    <source>
        <dbReference type="EMBL" id="MFC4242625.1"/>
    </source>
</evidence>
<reference evidence="2" key="1">
    <citation type="journal article" date="2019" name="Int. J. Syst. Evol. Microbiol.">
        <title>The Global Catalogue of Microorganisms (GCM) 10K type strain sequencing project: providing services to taxonomists for standard genome sequencing and annotation.</title>
        <authorList>
            <consortium name="The Broad Institute Genomics Platform"/>
            <consortium name="The Broad Institute Genome Sequencing Center for Infectious Disease"/>
            <person name="Wu L."/>
            <person name="Ma J."/>
        </authorList>
    </citation>
    <scope>NUCLEOTIDE SEQUENCE [LARGE SCALE GENOMIC DNA]</scope>
    <source>
        <strain evidence="2">CGMCC 1.10363</strain>
    </source>
</reference>
<proteinExistence type="predicted"/>
<keyword evidence="2" id="KW-1185">Reference proteome</keyword>
<comment type="caution">
    <text evidence="1">The sequence shown here is derived from an EMBL/GenBank/DDBJ whole genome shotgun (WGS) entry which is preliminary data.</text>
</comment>
<protein>
    <submittedName>
        <fullName evidence="1">Uncharacterized protein</fullName>
    </submittedName>
</protein>
<dbReference type="Proteomes" id="UP001595900">
    <property type="component" value="Unassembled WGS sequence"/>
</dbReference>
<name>A0ABV8Q2P9_9MICO</name>
<gene>
    <name evidence="1" type="ORF">ACFOYW_04505</name>
</gene>
<sequence length="98" mass="10719">MQQREISRFEDDHGSGAADRMPACVARILNGDKRRPVSVRVWRHPIPLIAVKSSALFSARPALPAGNVIVIRDLDERSLLETIAAAHGLALVERDEAA</sequence>
<accession>A0ABV8Q2P9</accession>